<dbReference type="SUPFAM" id="SSF53271">
    <property type="entry name" value="PRTase-like"/>
    <property type="match status" value="1"/>
</dbReference>
<gene>
    <name evidence="2" type="ORF">BEU00_01760</name>
</gene>
<evidence type="ECO:0000313" key="3">
    <source>
        <dbReference type="Proteomes" id="UP000183138"/>
    </source>
</evidence>
<dbReference type="AlphaFoldDB" id="A0A1J5U1U6"/>
<protein>
    <recommendedName>
        <fullName evidence="1">Phosphoribosyltransferase domain-containing protein</fullName>
    </recommendedName>
</protein>
<dbReference type="EMBL" id="MIYY01000030">
    <property type="protein sequence ID" value="OIR22749.1"/>
    <property type="molecule type" value="Genomic_DNA"/>
</dbReference>
<dbReference type="NCBIfam" id="NF002620">
    <property type="entry name" value="PRK02277.1"/>
    <property type="match status" value="1"/>
</dbReference>
<reference evidence="2 3" key="1">
    <citation type="submission" date="2016-08" db="EMBL/GenBank/DDBJ databases">
        <title>New Insights into Marine Group III Euryarchaeota, from dark to light.</title>
        <authorList>
            <person name="Haro-Moreno J.M."/>
            <person name="Rodriguez-Valera F."/>
            <person name="Lopez-Garcia P."/>
            <person name="Moreira D."/>
            <person name="Martin-Cuadrado A.B."/>
        </authorList>
    </citation>
    <scope>NUCLEOTIDE SEQUENCE [LARGE SCALE GENOMIC DNA]</scope>
    <source>
        <strain evidence="2">CG-Epi3</strain>
    </source>
</reference>
<dbReference type="Gene3D" id="3.40.50.2020">
    <property type="match status" value="1"/>
</dbReference>
<organism evidence="2 3">
    <name type="scientific">Marine Group III euryarchaeote CG-Epi3</name>
    <dbReference type="NCBI Taxonomy" id="1888997"/>
    <lineage>
        <taxon>Archaea</taxon>
        <taxon>Methanobacteriati</taxon>
        <taxon>Thermoplasmatota</taxon>
        <taxon>Thermoplasmata</taxon>
        <taxon>Candidatus Thermoprofundales</taxon>
    </lineage>
</organism>
<evidence type="ECO:0000259" key="1">
    <source>
        <dbReference type="Pfam" id="PF00156"/>
    </source>
</evidence>
<dbReference type="Pfam" id="PF00156">
    <property type="entry name" value="Pribosyltran"/>
    <property type="match status" value="1"/>
</dbReference>
<dbReference type="GO" id="GO:0004588">
    <property type="term" value="F:orotate phosphoribosyltransferase activity"/>
    <property type="evidence" value="ECO:0007669"/>
    <property type="project" value="TreeGrafter"/>
</dbReference>
<dbReference type="PANTHER" id="PTHR19278:SF41">
    <property type="entry name" value="PYRE-LIKE PROTEIN"/>
    <property type="match status" value="1"/>
</dbReference>
<dbReference type="InterPro" id="IPR029057">
    <property type="entry name" value="PRTase-like"/>
</dbReference>
<name>A0A1J5U1U6_9ARCH</name>
<dbReference type="InterPro" id="IPR000836">
    <property type="entry name" value="PRTase_dom"/>
</dbReference>
<dbReference type="CDD" id="cd06223">
    <property type="entry name" value="PRTases_typeI"/>
    <property type="match status" value="1"/>
</dbReference>
<feature type="domain" description="Phosphoribosyltransferase" evidence="1">
    <location>
        <begin position="67"/>
        <end position="180"/>
    </location>
</feature>
<dbReference type="GO" id="GO:0006222">
    <property type="term" value="P:UMP biosynthetic process"/>
    <property type="evidence" value="ECO:0007669"/>
    <property type="project" value="TreeGrafter"/>
</dbReference>
<dbReference type="PANTHER" id="PTHR19278">
    <property type="entry name" value="OROTATE PHOSPHORIBOSYLTRANSFERASE"/>
    <property type="match status" value="1"/>
</dbReference>
<sequence>MSIEKMSVKAKELKGKGHSTREICQEMHLSQATVEWLLAKQASDNFTEGIPADVKVGWRTIGVSGTRVQAIAEIMADVILEEQENRQFDLDMVAGITNNGVPLATIISDILGLDFGMIRPSRGEGNETNYASNYAGLDGKHIVVVDDVVSSGSTATEVIDFIRKEGGIPVLATVLINKKADDVINEVPLRALIRARPVRE</sequence>
<proteinExistence type="predicted"/>
<dbReference type="Proteomes" id="UP000183138">
    <property type="component" value="Unassembled WGS sequence"/>
</dbReference>
<evidence type="ECO:0000313" key="2">
    <source>
        <dbReference type="EMBL" id="OIR22749.1"/>
    </source>
</evidence>
<comment type="caution">
    <text evidence="2">The sequence shown here is derived from an EMBL/GenBank/DDBJ whole genome shotgun (WGS) entry which is preliminary data.</text>
</comment>
<accession>A0A1J5U1U6</accession>
<dbReference type="GO" id="GO:0019856">
    <property type="term" value="P:pyrimidine nucleobase biosynthetic process"/>
    <property type="evidence" value="ECO:0007669"/>
    <property type="project" value="TreeGrafter"/>
</dbReference>